<keyword evidence="4" id="KW-0472">Membrane</keyword>
<evidence type="ECO:0000256" key="1">
    <source>
        <dbReference type="ARBA" id="ARBA00004127"/>
    </source>
</evidence>
<dbReference type="RefSeq" id="WP_036980902.1">
    <property type="nucleotide sequence ID" value="NZ_CP040635.1"/>
</dbReference>
<dbReference type="PANTHER" id="PTHR31851">
    <property type="entry name" value="FE(2+)/MN(2+) TRANSPORTER PCL1"/>
    <property type="match status" value="1"/>
</dbReference>
<evidence type="ECO:0000313" key="5">
    <source>
        <dbReference type="EMBL" id="VEI02087.1"/>
    </source>
</evidence>
<dbReference type="GO" id="GO:0030026">
    <property type="term" value="P:intracellular manganese ion homeostasis"/>
    <property type="evidence" value="ECO:0007669"/>
    <property type="project" value="InterPro"/>
</dbReference>
<keyword evidence="6" id="KW-1185">Reference proteome</keyword>
<evidence type="ECO:0000256" key="4">
    <source>
        <dbReference type="ARBA" id="ARBA00023136"/>
    </source>
</evidence>
<dbReference type="Proteomes" id="UP000277858">
    <property type="component" value="Chromosome"/>
</dbReference>
<dbReference type="Pfam" id="PF01988">
    <property type="entry name" value="VIT1"/>
    <property type="match status" value="1"/>
</dbReference>
<dbReference type="GeneID" id="82885665"/>
<dbReference type="GO" id="GO:0005384">
    <property type="term" value="F:manganese ion transmembrane transporter activity"/>
    <property type="evidence" value="ECO:0007669"/>
    <property type="project" value="InterPro"/>
</dbReference>
<protein>
    <submittedName>
        <fullName evidence="5">VIT family</fullName>
    </submittedName>
</protein>
<dbReference type="GO" id="GO:0012505">
    <property type="term" value="C:endomembrane system"/>
    <property type="evidence" value="ECO:0007669"/>
    <property type="project" value="UniProtKB-SubCell"/>
</dbReference>
<evidence type="ECO:0000256" key="2">
    <source>
        <dbReference type="ARBA" id="ARBA00022692"/>
    </source>
</evidence>
<dbReference type="EMBL" id="LR134473">
    <property type="protein sequence ID" value="VEI02087.1"/>
    <property type="molecule type" value="Genomic_DNA"/>
</dbReference>
<dbReference type="OrthoDB" id="9789677at2"/>
<dbReference type="AlphaFoldDB" id="A0A3S4YVJ2"/>
<dbReference type="InterPro" id="IPR008217">
    <property type="entry name" value="Ccc1_fam"/>
</dbReference>
<comment type="subcellular location">
    <subcellularLocation>
        <location evidence="1">Endomembrane system</location>
        <topology evidence="1">Multi-pass membrane protein</topology>
    </subcellularLocation>
</comment>
<proteinExistence type="predicted"/>
<keyword evidence="3" id="KW-1133">Transmembrane helix</keyword>
<gene>
    <name evidence="5" type="ORF">NCTC13652_00252</name>
</gene>
<name>A0A3S4YVJ2_9ACTN</name>
<accession>A0A3S4YVJ2</accession>
<keyword evidence="2" id="KW-0812">Transmembrane</keyword>
<dbReference type="STRING" id="1122997.GCA_000425285_00719"/>
<sequence>MTESVPRAPRRWRWAASDDGEARTWFAIANDGIIATAGILEGFAGAGAGDQVLLTAAATATIAGMLSVGGAEWAEASAERDSQLRASEDEQREIQDNPEAEARELTTYYLDKGLTPEVAEEVSRQLMARDPLSVQLETEYGIREIRSTASTLRAGVGAGLVHAVGALIPLLISFFFPSRMESLAIVAAVVISLTITSVLSARLGRTHLRRTLLRSLGVGLATMAISYLVGLLVL</sequence>
<reference evidence="5 6" key="1">
    <citation type="submission" date="2018-12" db="EMBL/GenBank/DDBJ databases">
        <authorList>
            <consortium name="Pathogen Informatics"/>
        </authorList>
    </citation>
    <scope>NUCLEOTIDE SEQUENCE [LARGE SCALE GENOMIC DNA]</scope>
    <source>
        <strain evidence="5 6">NCTC13652</strain>
    </source>
</reference>
<organism evidence="5 6">
    <name type="scientific">Acidipropionibacterium jensenii</name>
    <dbReference type="NCBI Taxonomy" id="1749"/>
    <lineage>
        <taxon>Bacteria</taxon>
        <taxon>Bacillati</taxon>
        <taxon>Actinomycetota</taxon>
        <taxon>Actinomycetes</taxon>
        <taxon>Propionibacteriales</taxon>
        <taxon>Propionibacteriaceae</taxon>
        <taxon>Acidipropionibacterium</taxon>
    </lineage>
</organism>
<evidence type="ECO:0000313" key="6">
    <source>
        <dbReference type="Proteomes" id="UP000277858"/>
    </source>
</evidence>
<evidence type="ECO:0000256" key="3">
    <source>
        <dbReference type="ARBA" id="ARBA00022989"/>
    </source>
</evidence>